<dbReference type="EMBL" id="LWCA01000889">
    <property type="protein sequence ID" value="OAF66582.1"/>
    <property type="molecule type" value="Genomic_DNA"/>
</dbReference>
<protein>
    <recommendedName>
        <fullName evidence="1">Bardet-Biedl syndrome 1 N-terminal domain-containing protein</fullName>
    </recommendedName>
</protein>
<dbReference type="InterPro" id="IPR028784">
    <property type="entry name" value="BBS1"/>
</dbReference>
<organism evidence="2 3">
    <name type="scientific">Intoshia linei</name>
    <dbReference type="NCBI Taxonomy" id="1819745"/>
    <lineage>
        <taxon>Eukaryota</taxon>
        <taxon>Metazoa</taxon>
        <taxon>Spiralia</taxon>
        <taxon>Lophotrochozoa</taxon>
        <taxon>Mesozoa</taxon>
        <taxon>Orthonectida</taxon>
        <taxon>Rhopaluridae</taxon>
        <taxon>Intoshia</taxon>
    </lineage>
</organism>
<dbReference type="InterPro" id="IPR032728">
    <property type="entry name" value="BBS1_N"/>
</dbReference>
<keyword evidence="3" id="KW-1185">Reference proteome</keyword>
<dbReference type="InterPro" id="IPR036322">
    <property type="entry name" value="WD40_repeat_dom_sf"/>
</dbReference>
<dbReference type="Proteomes" id="UP000078046">
    <property type="component" value="Unassembled WGS sequence"/>
</dbReference>
<accession>A0A177AYJ3</accession>
<evidence type="ECO:0000313" key="3">
    <source>
        <dbReference type="Proteomes" id="UP000078046"/>
    </source>
</evidence>
<dbReference type="PANTHER" id="PTHR20870:SF0">
    <property type="entry name" value="BARDET-BIEDL SYNDROME 1 PROTEIN"/>
    <property type="match status" value="1"/>
</dbReference>
<feature type="non-terminal residue" evidence="2">
    <location>
        <position position="503"/>
    </location>
</feature>
<feature type="domain" description="Bardet-Biedl syndrome 1 N-terminal" evidence="1">
    <location>
        <begin position="68"/>
        <end position="186"/>
    </location>
</feature>
<dbReference type="GO" id="GO:0005930">
    <property type="term" value="C:axoneme"/>
    <property type="evidence" value="ECO:0007669"/>
    <property type="project" value="TreeGrafter"/>
</dbReference>
<feature type="domain" description="Bardet-Biedl syndrome 1 N-terminal" evidence="1">
    <location>
        <begin position="230"/>
        <end position="320"/>
    </location>
</feature>
<name>A0A177AYJ3_9BILA</name>
<dbReference type="SUPFAM" id="SSF50978">
    <property type="entry name" value="WD40 repeat-like"/>
    <property type="match status" value="1"/>
</dbReference>
<dbReference type="Pfam" id="PF14779">
    <property type="entry name" value="BBS1"/>
    <property type="match status" value="2"/>
</dbReference>
<gene>
    <name evidence="2" type="ORF">A3Q56_05677</name>
</gene>
<dbReference type="GO" id="GO:1905515">
    <property type="term" value="P:non-motile cilium assembly"/>
    <property type="evidence" value="ECO:0007669"/>
    <property type="project" value="InterPro"/>
</dbReference>
<dbReference type="GO" id="GO:0005113">
    <property type="term" value="F:patched binding"/>
    <property type="evidence" value="ECO:0007669"/>
    <property type="project" value="TreeGrafter"/>
</dbReference>
<dbReference type="GO" id="GO:0005119">
    <property type="term" value="F:smoothened binding"/>
    <property type="evidence" value="ECO:0007669"/>
    <property type="project" value="TreeGrafter"/>
</dbReference>
<dbReference type="OrthoDB" id="10259809at2759"/>
<evidence type="ECO:0000313" key="2">
    <source>
        <dbReference type="EMBL" id="OAF66582.1"/>
    </source>
</evidence>
<comment type="caution">
    <text evidence="2">The sequence shown here is derived from an EMBL/GenBank/DDBJ whole genome shotgun (WGS) entry which is preliminary data.</text>
</comment>
<dbReference type="PANTHER" id="PTHR20870">
    <property type="entry name" value="BARDET-BIEDL SYNDROME 1 PROTEIN"/>
    <property type="match status" value="1"/>
</dbReference>
<dbReference type="GO" id="GO:0005813">
    <property type="term" value="C:centrosome"/>
    <property type="evidence" value="ECO:0007669"/>
    <property type="project" value="TreeGrafter"/>
</dbReference>
<sequence>MKTDEIWLKAICVGGEENINVLPNSLNIIRYTNKSILPVKLEEDGKTYSDEIYNRDDETNAVCFIHITPEWNAFLRIYDKGNMVSEKQLVGIPVSIHSIYITKTEPIIPVLISSCGSHIYLYRNMKPYYKFSIPNQKCPRIIEDEFDKCENDNLEQLKNICTFIESLNLLKYCKEDVKISKKSDDLDSLLLGNSFTQELHKLLLFYYSENNENKNSNPEQPKFEKTFKYLNFLKQHVKTEISETITAATPIKKNEDDFKSMSWMVIGCESGNVFLLETQLFTLKKLGHVNDAISIIKCFGEYLVNFKIIIITRDNNIFIIDKINQNRPKYFMSINSLIMFAHININCIVIICGLNKIQFYTHGAELKCSFSVNSNIISTEMFFVHSKQIDALMVSCNNNTIKCFVNEICYFDIEMITLQSMKFGCVGSENNCLVGVGNDSKVYYWILKRTYKFEPPEFSNDTQYTNTEDIWDTLDLNNSSSNNVDSAIDIYKSLKCESNKKDS</sequence>
<evidence type="ECO:0000259" key="1">
    <source>
        <dbReference type="Pfam" id="PF14779"/>
    </source>
</evidence>
<dbReference type="GO" id="GO:0061512">
    <property type="term" value="P:protein localization to cilium"/>
    <property type="evidence" value="ECO:0007669"/>
    <property type="project" value="TreeGrafter"/>
</dbReference>
<proteinExistence type="predicted"/>
<dbReference type="AlphaFoldDB" id="A0A177AYJ3"/>
<dbReference type="GO" id="GO:0034464">
    <property type="term" value="C:BBSome"/>
    <property type="evidence" value="ECO:0007669"/>
    <property type="project" value="InterPro"/>
</dbReference>
<reference evidence="2 3" key="1">
    <citation type="submission" date="2016-04" db="EMBL/GenBank/DDBJ databases">
        <title>The genome of Intoshia linei affirms orthonectids as highly simplified spiralians.</title>
        <authorList>
            <person name="Mikhailov K.V."/>
            <person name="Slusarev G.S."/>
            <person name="Nikitin M.A."/>
            <person name="Logacheva M.D."/>
            <person name="Penin A."/>
            <person name="Aleoshin V."/>
            <person name="Panchin Y.V."/>
        </authorList>
    </citation>
    <scope>NUCLEOTIDE SEQUENCE [LARGE SCALE GENOMIC DNA]</scope>
    <source>
        <strain evidence="2">Intl2013</strain>
        <tissue evidence="2">Whole animal</tissue>
    </source>
</reference>